<keyword evidence="8" id="KW-0444">Lipid biosynthesis</keyword>
<sequence>MPGTAREQPAVRPSLRDRAVAWLEENRELVVLLFCLPASFVFSLLLSVRAWLRQQWASPQHHDNRVRDVQRALRAWRQQPAAQRRLLCTARPNWLSLSTTFFRKDQCHRIPVPLYDILGLDEAAMTVRVEPMVTVGQITAFLVPRGYTLAVTLEISDATLGGLAMGTGMTTHSHKAGLYHETVAAYEVVLADGTLVRATADNEHADLYKALPWSHGSLAFLVALELRLVRVKPYVKLRYIPVRGQREYSDALRKYSGALGPDHDAEVPDFVEATIFSKDEAVVMLGDFSDGDPTLPVNHIAAWYKPWWYKYVESVMSSGQPREELVPMREYLLRHNRAIFWVVEDMLPSGNHPLFRLLLGWLLPPKPAFLKFTTTPGIRALTFAKQVFQDIVLPLSELEKQVDKSEELFDSYPLLVYPCRVYDRGPRSGQLRRPPKKYLVPGTDYAMYNDLGVYGVPGKVKRRDPYDPVEAMRAMEEFTRDVGGFSFLYADIFMTRAEFEAMFDLTLYEQVRDKYGAAGAFPHLYDKVRPEVDVFAIGKQYVVTK</sequence>
<keyword evidence="13" id="KW-0256">Endoplasmic reticulum</keyword>
<evidence type="ECO:0000256" key="18">
    <source>
        <dbReference type="ARBA" id="ARBA00023034"/>
    </source>
</evidence>
<keyword evidence="10" id="KW-0285">Flavoprotein</keyword>
<evidence type="ECO:0000256" key="27">
    <source>
        <dbReference type="ARBA" id="ARBA00078485"/>
    </source>
</evidence>
<dbReference type="InterPro" id="IPR036318">
    <property type="entry name" value="FAD-bd_PCMH-like_sf"/>
</dbReference>
<dbReference type="GO" id="GO:0005789">
    <property type="term" value="C:endoplasmic reticulum membrane"/>
    <property type="evidence" value="ECO:0007669"/>
    <property type="project" value="UniProtKB-SubCell"/>
</dbReference>
<dbReference type="EC" id="1.3.1.72" evidence="6"/>
<evidence type="ECO:0000256" key="17">
    <source>
        <dbReference type="ARBA" id="ARBA00023002"/>
    </source>
</evidence>
<evidence type="ECO:0000256" key="10">
    <source>
        <dbReference type="ARBA" id="ARBA00022630"/>
    </source>
</evidence>
<proteinExistence type="predicted"/>
<dbReference type="GO" id="GO:0005777">
    <property type="term" value="C:peroxisome"/>
    <property type="evidence" value="ECO:0007669"/>
    <property type="project" value="UniProtKB-SubCell"/>
</dbReference>
<dbReference type="GO" id="GO:0000139">
    <property type="term" value="C:Golgi membrane"/>
    <property type="evidence" value="ECO:0007669"/>
    <property type="project" value="UniProtKB-SubCell"/>
</dbReference>
<comment type="cofactor">
    <cofactor evidence="1">
        <name>FAD</name>
        <dbReference type="ChEBI" id="CHEBI:57692"/>
    </cofactor>
</comment>
<evidence type="ECO:0000256" key="14">
    <source>
        <dbReference type="ARBA" id="ARBA00022827"/>
    </source>
</evidence>
<comment type="subcellular location">
    <subcellularLocation>
        <location evidence="4">Endoplasmic reticulum membrane</location>
        <topology evidence="4">Single-pass membrane protein</topology>
    </subcellularLocation>
    <subcellularLocation>
        <location evidence="2">Golgi apparatus membrane</location>
        <topology evidence="2">Single-pass membrane protein</topology>
    </subcellularLocation>
    <subcellularLocation>
        <location evidence="3">Peroxisome</location>
    </subcellularLocation>
</comment>
<comment type="subunit">
    <text evidence="5">Homodimer.</text>
</comment>
<keyword evidence="22" id="KW-1207">Sterol metabolism</keyword>
<gene>
    <name evidence="31" type="ORF">ONE63_003131</name>
</gene>
<dbReference type="PANTHER" id="PTHR10801">
    <property type="entry name" value="24-DEHYDROCHOLESTEROL REDUCTASE"/>
    <property type="match status" value="1"/>
</dbReference>
<dbReference type="Proteomes" id="UP001075354">
    <property type="component" value="Chromosome 13"/>
</dbReference>
<evidence type="ECO:0000256" key="1">
    <source>
        <dbReference type="ARBA" id="ARBA00001974"/>
    </source>
</evidence>
<reference evidence="31" key="1">
    <citation type="submission" date="2022-12" db="EMBL/GenBank/DDBJ databases">
        <title>Chromosome-level genome assembly of the bean flower thrips Megalurothrips usitatus.</title>
        <authorList>
            <person name="Ma L."/>
            <person name="Liu Q."/>
            <person name="Li H."/>
            <person name="Cai W."/>
        </authorList>
    </citation>
    <scope>NUCLEOTIDE SEQUENCE</scope>
    <source>
        <strain evidence="31">Cailab_2022a</strain>
    </source>
</reference>
<evidence type="ECO:0000256" key="12">
    <source>
        <dbReference type="ARBA" id="ARBA00022729"/>
    </source>
</evidence>
<evidence type="ECO:0000256" key="3">
    <source>
        <dbReference type="ARBA" id="ARBA00004275"/>
    </source>
</evidence>
<keyword evidence="15" id="KW-0521">NADP</keyword>
<comment type="caution">
    <text evidence="31">The sequence shown here is derived from an EMBL/GenBank/DDBJ whole genome shotgun (WGS) entry which is preliminary data.</text>
</comment>
<evidence type="ECO:0000256" key="24">
    <source>
        <dbReference type="ARBA" id="ARBA00051033"/>
    </source>
</evidence>
<dbReference type="EMBL" id="JAPTSV010000013">
    <property type="protein sequence ID" value="KAJ1521463.1"/>
    <property type="molecule type" value="Genomic_DNA"/>
</dbReference>
<dbReference type="GO" id="GO:0071949">
    <property type="term" value="F:FAD binding"/>
    <property type="evidence" value="ECO:0007669"/>
    <property type="project" value="InterPro"/>
</dbReference>
<dbReference type="AlphaFoldDB" id="A0AAV7X9A9"/>
<dbReference type="Pfam" id="PF01565">
    <property type="entry name" value="FAD_binding_4"/>
    <property type="match status" value="1"/>
</dbReference>
<dbReference type="InterPro" id="IPR040165">
    <property type="entry name" value="Diminuto-like"/>
</dbReference>
<dbReference type="GO" id="GO:0008203">
    <property type="term" value="P:cholesterol metabolic process"/>
    <property type="evidence" value="ECO:0007669"/>
    <property type="project" value="UniProtKB-KW"/>
</dbReference>
<accession>A0AAV7X9A9</accession>
<dbReference type="FunFam" id="3.30.465.10:FF:000032">
    <property type="entry name" value="Delta(24)-sterol reductase"/>
    <property type="match status" value="1"/>
</dbReference>
<evidence type="ECO:0000313" key="32">
    <source>
        <dbReference type="Proteomes" id="UP001075354"/>
    </source>
</evidence>
<evidence type="ECO:0000256" key="19">
    <source>
        <dbReference type="ARBA" id="ARBA00023098"/>
    </source>
</evidence>
<comment type="function">
    <text evidence="26">Catalyzes the reduction of the delta-24 double bond of sterol intermediates during cholesterol biosynthesis. In addition to its cholesterol-synthesizing activity, can protect cells from oxidative stress by reducing caspase 3 activity during apoptosis induced by oxidative stress. Also protects against amyloid-beta peptide-induced apoptosis.</text>
</comment>
<keyword evidence="19" id="KW-0443">Lipid metabolism</keyword>
<dbReference type="SUPFAM" id="SSF56176">
    <property type="entry name" value="FAD-binding/transporter-associated domain-like"/>
    <property type="match status" value="1"/>
</dbReference>
<dbReference type="InterPro" id="IPR006094">
    <property type="entry name" value="Oxid_FAD_bind_N"/>
</dbReference>
<dbReference type="InterPro" id="IPR016166">
    <property type="entry name" value="FAD-bd_PCMH"/>
</dbReference>
<evidence type="ECO:0000256" key="16">
    <source>
        <dbReference type="ARBA" id="ARBA00022989"/>
    </source>
</evidence>
<keyword evidence="16 29" id="KW-1133">Transmembrane helix</keyword>
<keyword evidence="14" id="KW-0274">FAD</keyword>
<evidence type="ECO:0000256" key="23">
    <source>
        <dbReference type="ARBA" id="ARBA00023221"/>
    </source>
</evidence>
<evidence type="ECO:0000256" key="21">
    <source>
        <dbReference type="ARBA" id="ARBA00023140"/>
    </source>
</evidence>
<evidence type="ECO:0000256" key="20">
    <source>
        <dbReference type="ARBA" id="ARBA00023136"/>
    </source>
</evidence>
<evidence type="ECO:0000256" key="9">
    <source>
        <dbReference type="ARBA" id="ARBA00022548"/>
    </source>
</evidence>
<dbReference type="InterPro" id="IPR016169">
    <property type="entry name" value="FAD-bd_PCMH_sub2"/>
</dbReference>
<dbReference type="PROSITE" id="PS51387">
    <property type="entry name" value="FAD_PCMH"/>
    <property type="match status" value="1"/>
</dbReference>
<evidence type="ECO:0000256" key="8">
    <source>
        <dbReference type="ARBA" id="ARBA00022516"/>
    </source>
</evidence>
<protein>
    <recommendedName>
        <fullName evidence="7">Delta(24)-sterol reductase</fullName>
        <ecNumber evidence="6">1.3.1.72</ecNumber>
    </recommendedName>
    <alternativeName>
        <fullName evidence="27">24-dehydrocholesterol reductase</fullName>
    </alternativeName>
    <alternativeName>
        <fullName evidence="28">3-beta-hydroxysterol Delta-24-reductase</fullName>
    </alternativeName>
</protein>
<evidence type="ECO:0000256" key="25">
    <source>
        <dbReference type="ARBA" id="ARBA00052927"/>
    </source>
</evidence>
<keyword evidence="32" id="KW-1185">Reference proteome</keyword>
<evidence type="ECO:0000256" key="26">
    <source>
        <dbReference type="ARBA" id="ARBA00056986"/>
    </source>
</evidence>
<keyword evidence="17" id="KW-0560">Oxidoreductase</keyword>
<evidence type="ECO:0000259" key="30">
    <source>
        <dbReference type="PROSITE" id="PS51387"/>
    </source>
</evidence>
<keyword evidence="11 29" id="KW-0812">Transmembrane</keyword>
<name>A0AAV7X9A9_9NEOP</name>
<evidence type="ECO:0000256" key="7">
    <source>
        <dbReference type="ARBA" id="ARBA00019086"/>
    </source>
</evidence>
<evidence type="ECO:0000256" key="29">
    <source>
        <dbReference type="SAM" id="Phobius"/>
    </source>
</evidence>
<evidence type="ECO:0000256" key="4">
    <source>
        <dbReference type="ARBA" id="ARBA00004389"/>
    </source>
</evidence>
<dbReference type="Gene3D" id="3.30.465.10">
    <property type="match status" value="1"/>
</dbReference>
<evidence type="ECO:0000256" key="5">
    <source>
        <dbReference type="ARBA" id="ARBA00011738"/>
    </source>
</evidence>
<evidence type="ECO:0000256" key="11">
    <source>
        <dbReference type="ARBA" id="ARBA00022692"/>
    </source>
</evidence>
<evidence type="ECO:0000256" key="28">
    <source>
        <dbReference type="ARBA" id="ARBA00080612"/>
    </source>
</evidence>
<keyword evidence="18" id="KW-0333">Golgi apparatus</keyword>
<keyword evidence="20 29" id="KW-0472">Membrane</keyword>
<evidence type="ECO:0000256" key="22">
    <source>
        <dbReference type="ARBA" id="ARBA00023166"/>
    </source>
</evidence>
<dbReference type="GO" id="GO:0000246">
    <property type="term" value="F:Delta24(24-1) sterol reductase activity"/>
    <property type="evidence" value="ECO:0007669"/>
    <property type="project" value="TreeGrafter"/>
</dbReference>
<dbReference type="PANTHER" id="PTHR10801:SF2">
    <property type="entry name" value="FAD-BINDING PCMH-TYPE DOMAIN-CONTAINING PROTEIN"/>
    <property type="match status" value="1"/>
</dbReference>
<keyword evidence="23" id="KW-0753">Steroid metabolism</keyword>
<comment type="catalytic activity">
    <reaction evidence="25">
        <text>5alpha-cholest-8-en-3beta-ol + NADP(+) = zymosterol + NADPH + H(+)</text>
        <dbReference type="Rhea" id="RHEA:36399"/>
        <dbReference type="ChEBI" id="CHEBI:15378"/>
        <dbReference type="ChEBI" id="CHEBI:16608"/>
        <dbReference type="ChEBI" id="CHEBI:18252"/>
        <dbReference type="ChEBI" id="CHEBI:57783"/>
        <dbReference type="ChEBI" id="CHEBI:58349"/>
        <dbReference type="EC" id="1.3.1.72"/>
    </reaction>
    <physiologicalReaction direction="right-to-left" evidence="25">
        <dbReference type="Rhea" id="RHEA:36401"/>
    </physiologicalReaction>
</comment>
<dbReference type="GO" id="GO:0050614">
    <property type="term" value="F:Delta24-sterol reductase activity"/>
    <property type="evidence" value="ECO:0007669"/>
    <property type="project" value="UniProtKB-EC"/>
</dbReference>
<evidence type="ECO:0000313" key="31">
    <source>
        <dbReference type="EMBL" id="KAJ1521463.1"/>
    </source>
</evidence>
<feature type="transmembrane region" description="Helical" evidence="29">
    <location>
        <begin position="29"/>
        <end position="52"/>
    </location>
</feature>
<keyword evidence="21" id="KW-0576">Peroxisome</keyword>
<keyword evidence="9" id="KW-0153">Cholesterol metabolism</keyword>
<comment type="catalytic activity">
    <reaction evidence="24">
        <text>lanosterol + NADPH + H(+) = 24,25-dihydrolanosterol + NADP(+)</text>
        <dbReference type="Rhea" id="RHEA:33919"/>
        <dbReference type="ChEBI" id="CHEBI:15378"/>
        <dbReference type="ChEBI" id="CHEBI:16521"/>
        <dbReference type="ChEBI" id="CHEBI:28113"/>
        <dbReference type="ChEBI" id="CHEBI:57783"/>
        <dbReference type="ChEBI" id="CHEBI:58349"/>
    </reaction>
    <physiologicalReaction direction="left-to-right" evidence="24">
        <dbReference type="Rhea" id="RHEA:33920"/>
    </physiologicalReaction>
</comment>
<evidence type="ECO:0000256" key="13">
    <source>
        <dbReference type="ARBA" id="ARBA00022824"/>
    </source>
</evidence>
<feature type="domain" description="FAD-binding PCMH-type" evidence="30">
    <location>
        <begin position="49"/>
        <end position="231"/>
    </location>
</feature>
<evidence type="ECO:0000256" key="2">
    <source>
        <dbReference type="ARBA" id="ARBA00004194"/>
    </source>
</evidence>
<keyword evidence="12" id="KW-0732">Signal</keyword>
<evidence type="ECO:0000256" key="15">
    <source>
        <dbReference type="ARBA" id="ARBA00022857"/>
    </source>
</evidence>
<organism evidence="31 32">
    <name type="scientific">Megalurothrips usitatus</name>
    <name type="common">bean blossom thrips</name>
    <dbReference type="NCBI Taxonomy" id="439358"/>
    <lineage>
        <taxon>Eukaryota</taxon>
        <taxon>Metazoa</taxon>
        <taxon>Ecdysozoa</taxon>
        <taxon>Arthropoda</taxon>
        <taxon>Hexapoda</taxon>
        <taxon>Insecta</taxon>
        <taxon>Pterygota</taxon>
        <taxon>Neoptera</taxon>
        <taxon>Paraneoptera</taxon>
        <taxon>Thysanoptera</taxon>
        <taxon>Terebrantia</taxon>
        <taxon>Thripoidea</taxon>
        <taxon>Thripidae</taxon>
        <taxon>Megalurothrips</taxon>
    </lineage>
</organism>
<evidence type="ECO:0000256" key="6">
    <source>
        <dbReference type="ARBA" id="ARBA00012405"/>
    </source>
</evidence>